<accession>A0A9P4XKR4</accession>
<evidence type="ECO:0000313" key="4">
    <source>
        <dbReference type="EMBL" id="KAF3074169.1"/>
    </source>
</evidence>
<dbReference type="SUPFAM" id="SSF57850">
    <property type="entry name" value="RING/U-box"/>
    <property type="match status" value="1"/>
</dbReference>
<dbReference type="AlphaFoldDB" id="A0A9P4XKR4"/>
<reference evidence="4 5" key="1">
    <citation type="submission" date="2018-06" db="EMBL/GenBank/DDBJ databases">
        <title>Genome analysis of cellulolytic fungus Trichoderma lentiforme CFAM-422.</title>
        <authorList>
            <person name="Steindorff A.S."/>
            <person name="Formighieri E.F."/>
            <person name="Midorikawa G.E.O."/>
            <person name="Tamietti M.S."/>
            <person name="Ramos E.Z."/>
            <person name="Silva A.S."/>
            <person name="Bon E.P.S."/>
            <person name="Mendes T.D."/>
            <person name="Damaso M.C.T."/>
            <person name="Favaro L.C.L."/>
        </authorList>
    </citation>
    <scope>NUCLEOTIDE SEQUENCE [LARGE SCALE GENOMIC DNA]</scope>
    <source>
        <strain evidence="4 5">CFAM-422</strain>
    </source>
</reference>
<name>A0A9P4XKR4_9HYPO</name>
<keyword evidence="2" id="KW-0472">Membrane</keyword>
<evidence type="ECO:0000259" key="3">
    <source>
        <dbReference type="PROSITE" id="PS50089"/>
    </source>
</evidence>
<dbReference type="PANTHER" id="PTHR45676:SF41">
    <property type="entry name" value="RING-H2 FINGER PROTEIN ATL66"/>
    <property type="match status" value="1"/>
</dbReference>
<keyword evidence="1" id="KW-0862">Zinc</keyword>
<feature type="domain" description="RING-type" evidence="3">
    <location>
        <begin position="127"/>
        <end position="167"/>
    </location>
</feature>
<dbReference type="Proteomes" id="UP000801864">
    <property type="component" value="Unassembled WGS sequence"/>
</dbReference>
<proteinExistence type="predicted"/>
<dbReference type="CDD" id="cd16454">
    <property type="entry name" value="RING-H2_PA-TM-RING"/>
    <property type="match status" value="1"/>
</dbReference>
<comment type="caution">
    <text evidence="4">The sequence shown here is derived from an EMBL/GenBank/DDBJ whole genome shotgun (WGS) entry which is preliminary data.</text>
</comment>
<gene>
    <name evidence="4" type="ORF">CFAM422_003655</name>
</gene>
<evidence type="ECO:0000256" key="2">
    <source>
        <dbReference type="SAM" id="Phobius"/>
    </source>
</evidence>
<evidence type="ECO:0000256" key="1">
    <source>
        <dbReference type="PROSITE-ProRule" id="PRU00175"/>
    </source>
</evidence>
<evidence type="ECO:0000313" key="5">
    <source>
        <dbReference type="Proteomes" id="UP000801864"/>
    </source>
</evidence>
<keyword evidence="2" id="KW-0812">Transmembrane</keyword>
<sequence length="194" mass="21371">MDYDDTLIRSRITGLSHITRRNSTSDTSTGGASHDYVPIIVMTVIVVAIVLVLLILAQYTKVLDRKKPANGFDDPESAQNAGKIEKLNQKAPTQSFKSWKEKSEEATGSVKQGTTNVVCSLTSGSAICLETLQEDDTIRLLSCAHIFHSLCLAKWFLKRHNTCPLCKACFMSSSEKSSEKSSVPLQVPERTHAR</sequence>
<keyword evidence="5" id="KW-1185">Reference proteome</keyword>
<dbReference type="EMBL" id="QLNT01000005">
    <property type="protein sequence ID" value="KAF3074169.1"/>
    <property type="molecule type" value="Genomic_DNA"/>
</dbReference>
<feature type="transmembrane region" description="Helical" evidence="2">
    <location>
        <begin position="36"/>
        <end position="57"/>
    </location>
</feature>
<keyword evidence="2" id="KW-1133">Transmembrane helix</keyword>
<keyword evidence="1" id="KW-0863">Zinc-finger</keyword>
<protein>
    <submittedName>
        <fullName evidence="4">E3 ubiquitin-protein ligase</fullName>
    </submittedName>
</protein>
<dbReference type="SMART" id="SM00184">
    <property type="entry name" value="RING"/>
    <property type="match status" value="1"/>
</dbReference>
<dbReference type="Pfam" id="PF13639">
    <property type="entry name" value="zf-RING_2"/>
    <property type="match status" value="1"/>
</dbReference>
<dbReference type="PROSITE" id="PS50089">
    <property type="entry name" value="ZF_RING_2"/>
    <property type="match status" value="1"/>
</dbReference>
<dbReference type="InterPro" id="IPR013083">
    <property type="entry name" value="Znf_RING/FYVE/PHD"/>
</dbReference>
<dbReference type="PANTHER" id="PTHR45676">
    <property type="entry name" value="RING-H2 FINGER PROTEIN ATL51-RELATED"/>
    <property type="match status" value="1"/>
</dbReference>
<organism evidence="4 5">
    <name type="scientific">Trichoderma lentiforme</name>
    <dbReference type="NCBI Taxonomy" id="1567552"/>
    <lineage>
        <taxon>Eukaryota</taxon>
        <taxon>Fungi</taxon>
        <taxon>Dikarya</taxon>
        <taxon>Ascomycota</taxon>
        <taxon>Pezizomycotina</taxon>
        <taxon>Sordariomycetes</taxon>
        <taxon>Hypocreomycetidae</taxon>
        <taxon>Hypocreales</taxon>
        <taxon>Hypocreaceae</taxon>
        <taxon>Trichoderma</taxon>
    </lineage>
</organism>
<dbReference type="GO" id="GO:0008270">
    <property type="term" value="F:zinc ion binding"/>
    <property type="evidence" value="ECO:0007669"/>
    <property type="project" value="UniProtKB-KW"/>
</dbReference>
<keyword evidence="1" id="KW-0479">Metal-binding</keyword>
<dbReference type="Gene3D" id="3.30.40.10">
    <property type="entry name" value="Zinc/RING finger domain, C3HC4 (zinc finger)"/>
    <property type="match status" value="1"/>
</dbReference>
<dbReference type="InterPro" id="IPR001841">
    <property type="entry name" value="Znf_RING"/>
</dbReference>